<dbReference type="PANTHER" id="PTHR43469">
    <property type="entry name" value="DISULFIDE FORMATION PROTEIN-RELATED"/>
    <property type="match status" value="1"/>
</dbReference>
<evidence type="ECO:0000256" key="3">
    <source>
        <dbReference type="ARBA" id="ARBA00022448"/>
    </source>
</evidence>
<reference evidence="13 14" key="1">
    <citation type="submission" date="2021-02" db="EMBL/GenBank/DDBJ databases">
        <title>Sulfurospirillum tamanensis sp. nov.</title>
        <authorList>
            <person name="Frolova A."/>
            <person name="Merkel A."/>
            <person name="Slobodkin A."/>
        </authorList>
    </citation>
    <scope>NUCLEOTIDE SEQUENCE [LARGE SCALE GENOMIC DNA]</scope>
    <source>
        <strain evidence="13 14">T05b</strain>
    </source>
</reference>
<feature type="transmembrane region" description="Helical" evidence="12">
    <location>
        <begin position="39"/>
        <end position="57"/>
    </location>
</feature>
<feature type="transmembrane region" description="Helical" evidence="12">
    <location>
        <begin position="110"/>
        <end position="135"/>
    </location>
</feature>
<keyword evidence="5" id="KW-0249">Electron transport</keyword>
<evidence type="ECO:0000256" key="6">
    <source>
        <dbReference type="ARBA" id="ARBA00022989"/>
    </source>
</evidence>
<proteinExistence type="inferred from homology"/>
<comment type="caution">
    <text evidence="13">The sequence shown here is derived from an EMBL/GenBank/DDBJ whole genome shotgun (WGS) entry which is preliminary data.</text>
</comment>
<organism evidence="13 14">
    <name type="scientific">Sulfurospirillum tamanense</name>
    <dbReference type="NCBI Taxonomy" id="2813362"/>
    <lineage>
        <taxon>Bacteria</taxon>
        <taxon>Pseudomonadati</taxon>
        <taxon>Campylobacterota</taxon>
        <taxon>Epsilonproteobacteria</taxon>
        <taxon>Campylobacterales</taxon>
        <taxon>Sulfurospirillaceae</taxon>
        <taxon>Sulfurospirillum</taxon>
    </lineage>
</organism>
<dbReference type="SUPFAM" id="SSF158442">
    <property type="entry name" value="DsbB-like"/>
    <property type="match status" value="1"/>
</dbReference>
<accession>A0ABS2WVS5</accession>
<keyword evidence="11" id="KW-0676">Redox-active center</keyword>
<keyword evidence="6 12" id="KW-1133">Transmembrane helix</keyword>
<sequence>MAKKLHLFLFFAWLVATVSTLGSLFFSEVMAFIPCTLCWYQRIAMYPLVFILGQGLLTKEATASAKIALPIALSGWVMAAYHTLLHAGIISEEAVPCSQGVPCSVKYIEWFGFVSIPVLSLAGFSLIIGAIVLYLRRVSR</sequence>
<evidence type="ECO:0000256" key="12">
    <source>
        <dbReference type="SAM" id="Phobius"/>
    </source>
</evidence>
<dbReference type="RefSeq" id="WP_205460058.1">
    <property type="nucleotide sequence ID" value="NZ_JAFHKK010000041.1"/>
</dbReference>
<protein>
    <submittedName>
        <fullName evidence="13">Disulfide bond formation protein B</fullName>
    </submittedName>
</protein>
<reference evidence="14" key="2">
    <citation type="submission" date="2021-02" db="EMBL/GenBank/DDBJ databases">
        <title>Sulfurospirillum tamanensis sp. nov.</title>
        <authorList>
            <person name="Merkel A.Y."/>
        </authorList>
    </citation>
    <scope>NUCLEOTIDE SEQUENCE [LARGE SCALE GENOMIC DNA]</scope>
    <source>
        <strain evidence="14">T05b</strain>
    </source>
</reference>
<feature type="transmembrane region" description="Helical" evidence="12">
    <location>
        <begin position="7"/>
        <end position="33"/>
    </location>
</feature>
<dbReference type="PIRSF" id="PIRSF036659">
    <property type="entry name" value="BdbC"/>
    <property type="match status" value="1"/>
</dbReference>
<comment type="similarity">
    <text evidence="2">Belongs to the DsbB family. BdbC subfamily.</text>
</comment>
<keyword evidence="3" id="KW-0813">Transport</keyword>
<evidence type="ECO:0000256" key="9">
    <source>
        <dbReference type="ARBA" id="ARBA00023157"/>
    </source>
</evidence>
<evidence type="ECO:0000256" key="1">
    <source>
        <dbReference type="ARBA" id="ARBA00004141"/>
    </source>
</evidence>
<feature type="transmembrane region" description="Helical" evidence="12">
    <location>
        <begin position="69"/>
        <end position="90"/>
    </location>
</feature>
<dbReference type="PANTHER" id="PTHR43469:SF1">
    <property type="entry name" value="SPBETA PROPHAGE-DERIVED DISULFIDE BOND FORMATION PROTEIN B"/>
    <property type="match status" value="1"/>
</dbReference>
<evidence type="ECO:0000256" key="10">
    <source>
        <dbReference type="ARBA" id="ARBA00023186"/>
    </source>
</evidence>
<keyword evidence="14" id="KW-1185">Reference proteome</keyword>
<dbReference type="InterPro" id="IPR012187">
    <property type="entry name" value="Disulphide_bond_form_BdbC"/>
</dbReference>
<keyword evidence="4 12" id="KW-0812">Transmembrane</keyword>
<keyword evidence="7" id="KW-0560">Oxidoreductase</keyword>
<dbReference type="InterPro" id="IPR023380">
    <property type="entry name" value="DsbB-like_sf"/>
</dbReference>
<dbReference type="Gene3D" id="1.20.1550.10">
    <property type="entry name" value="DsbB-like"/>
    <property type="match status" value="1"/>
</dbReference>
<gene>
    <name evidence="13" type="ORF">JWV37_11950</name>
</gene>
<dbReference type="EMBL" id="JAFHKK010000041">
    <property type="protein sequence ID" value="MBN2965498.1"/>
    <property type="molecule type" value="Genomic_DNA"/>
</dbReference>
<dbReference type="NCBIfam" id="NF002849">
    <property type="entry name" value="PRK03113.1"/>
    <property type="match status" value="1"/>
</dbReference>
<evidence type="ECO:0000256" key="5">
    <source>
        <dbReference type="ARBA" id="ARBA00022982"/>
    </source>
</evidence>
<evidence type="ECO:0000256" key="8">
    <source>
        <dbReference type="ARBA" id="ARBA00023136"/>
    </source>
</evidence>
<evidence type="ECO:0000256" key="7">
    <source>
        <dbReference type="ARBA" id="ARBA00023002"/>
    </source>
</evidence>
<comment type="subcellular location">
    <subcellularLocation>
        <location evidence="1">Membrane</location>
        <topology evidence="1">Multi-pass membrane protein</topology>
    </subcellularLocation>
</comment>
<dbReference type="Proteomes" id="UP000703590">
    <property type="component" value="Unassembled WGS sequence"/>
</dbReference>
<evidence type="ECO:0000256" key="4">
    <source>
        <dbReference type="ARBA" id="ARBA00022692"/>
    </source>
</evidence>
<evidence type="ECO:0000313" key="13">
    <source>
        <dbReference type="EMBL" id="MBN2965498.1"/>
    </source>
</evidence>
<evidence type="ECO:0000256" key="2">
    <source>
        <dbReference type="ARBA" id="ARBA00007602"/>
    </source>
</evidence>
<keyword evidence="8 12" id="KW-0472">Membrane</keyword>
<keyword evidence="9" id="KW-1015">Disulfide bond</keyword>
<reference evidence="13 14" key="3">
    <citation type="submission" date="2021-02" db="EMBL/GenBank/DDBJ databases">
        <authorList>
            <person name="Merkel A.Y."/>
        </authorList>
    </citation>
    <scope>NUCLEOTIDE SEQUENCE [LARGE SCALE GENOMIC DNA]</scope>
    <source>
        <strain evidence="13 14">T05b</strain>
    </source>
</reference>
<evidence type="ECO:0000313" key="14">
    <source>
        <dbReference type="Proteomes" id="UP000703590"/>
    </source>
</evidence>
<dbReference type="InterPro" id="IPR003752">
    <property type="entry name" value="DiS_bond_form_DsbB/BdbC"/>
</dbReference>
<keyword evidence="10" id="KW-0143">Chaperone</keyword>
<name>A0ABS2WVS5_9BACT</name>
<dbReference type="Pfam" id="PF02600">
    <property type="entry name" value="DsbB"/>
    <property type="match status" value="1"/>
</dbReference>
<evidence type="ECO:0000256" key="11">
    <source>
        <dbReference type="ARBA" id="ARBA00023284"/>
    </source>
</evidence>